<name>A0ACD3AUQ6_9AGAR</name>
<organism evidence="1 2">
    <name type="scientific">Pluteus cervinus</name>
    <dbReference type="NCBI Taxonomy" id="181527"/>
    <lineage>
        <taxon>Eukaryota</taxon>
        <taxon>Fungi</taxon>
        <taxon>Dikarya</taxon>
        <taxon>Basidiomycota</taxon>
        <taxon>Agaricomycotina</taxon>
        <taxon>Agaricomycetes</taxon>
        <taxon>Agaricomycetidae</taxon>
        <taxon>Agaricales</taxon>
        <taxon>Pluteineae</taxon>
        <taxon>Pluteaceae</taxon>
        <taxon>Pluteus</taxon>
    </lineage>
</organism>
<keyword evidence="2" id="KW-1185">Reference proteome</keyword>
<reference evidence="1 2" key="1">
    <citation type="journal article" date="2019" name="Nat. Ecol. Evol.">
        <title>Megaphylogeny resolves global patterns of mushroom evolution.</title>
        <authorList>
            <person name="Varga T."/>
            <person name="Krizsan K."/>
            <person name="Foldi C."/>
            <person name="Dima B."/>
            <person name="Sanchez-Garcia M."/>
            <person name="Sanchez-Ramirez S."/>
            <person name="Szollosi G.J."/>
            <person name="Szarkandi J.G."/>
            <person name="Papp V."/>
            <person name="Albert L."/>
            <person name="Andreopoulos W."/>
            <person name="Angelini C."/>
            <person name="Antonin V."/>
            <person name="Barry K.W."/>
            <person name="Bougher N.L."/>
            <person name="Buchanan P."/>
            <person name="Buyck B."/>
            <person name="Bense V."/>
            <person name="Catcheside P."/>
            <person name="Chovatia M."/>
            <person name="Cooper J."/>
            <person name="Damon W."/>
            <person name="Desjardin D."/>
            <person name="Finy P."/>
            <person name="Geml J."/>
            <person name="Haridas S."/>
            <person name="Hughes K."/>
            <person name="Justo A."/>
            <person name="Karasinski D."/>
            <person name="Kautmanova I."/>
            <person name="Kiss B."/>
            <person name="Kocsube S."/>
            <person name="Kotiranta H."/>
            <person name="LaButti K.M."/>
            <person name="Lechner B.E."/>
            <person name="Liimatainen K."/>
            <person name="Lipzen A."/>
            <person name="Lukacs Z."/>
            <person name="Mihaltcheva S."/>
            <person name="Morgado L.N."/>
            <person name="Niskanen T."/>
            <person name="Noordeloos M.E."/>
            <person name="Ohm R.A."/>
            <person name="Ortiz-Santana B."/>
            <person name="Ovrebo C."/>
            <person name="Racz N."/>
            <person name="Riley R."/>
            <person name="Savchenko A."/>
            <person name="Shiryaev A."/>
            <person name="Soop K."/>
            <person name="Spirin V."/>
            <person name="Szebenyi C."/>
            <person name="Tomsovsky M."/>
            <person name="Tulloss R.E."/>
            <person name="Uehling J."/>
            <person name="Grigoriev I.V."/>
            <person name="Vagvolgyi C."/>
            <person name="Papp T."/>
            <person name="Martin F.M."/>
            <person name="Miettinen O."/>
            <person name="Hibbett D.S."/>
            <person name="Nagy L.G."/>
        </authorList>
    </citation>
    <scope>NUCLEOTIDE SEQUENCE [LARGE SCALE GENOMIC DNA]</scope>
    <source>
        <strain evidence="1 2">NL-1719</strain>
    </source>
</reference>
<gene>
    <name evidence="1" type="ORF">BDN72DRAFT_897257</name>
</gene>
<evidence type="ECO:0000313" key="2">
    <source>
        <dbReference type="Proteomes" id="UP000308600"/>
    </source>
</evidence>
<sequence>MKDMNSGTIEEIEPRLIPELECEIFTLALHNHGQDKLNLLLVAKRVHSWLVPLTYRSLFINDYRYPPAAGLERYGHLAENVLVMSLLTPKIPPDTILRCCPNIRNLAFWGAVYLTERVFDLTKLTHLFMRGTSFFEPYYRTLLSDSQSENPTHTIPRIKIQNLFSSITHLALYERLALDTPQGTSVPTSIRILQAFTSLSHLSLYEYSPEGAFSLALTHLPKLKVLIYLHCVYEDAEKSFVIPCRWTLRHLSTTDHRLVLMNGHFTEDWKRGVSGEKDIWKLAEEAIAKR</sequence>
<protein>
    <submittedName>
        <fullName evidence="1">Uncharacterized protein</fullName>
    </submittedName>
</protein>
<evidence type="ECO:0000313" key="1">
    <source>
        <dbReference type="EMBL" id="TFK69478.1"/>
    </source>
</evidence>
<dbReference type="Proteomes" id="UP000308600">
    <property type="component" value="Unassembled WGS sequence"/>
</dbReference>
<dbReference type="EMBL" id="ML208330">
    <property type="protein sequence ID" value="TFK69478.1"/>
    <property type="molecule type" value="Genomic_DNA"/>
</dbReference>
<accession>A0ACD3AUQ6</accession>
<proteinExistence type="predicted"/>